<comment type="caution">
    <text evidence="1">The sequence shown here is derived from an EMBL/GenBank/DDBJ whole genome shotgun (WGS) entry which is preliminary data.</text>
</comment>
<organism evidence="1 2">
    <name type="scientific">candidate division WOR-3 bacterium</name>
    <dbReference type="NCBI Taxonomy" id="2052148"/>
    <lineage>
        <taxon>Bacteria</taxon>
        <taxon>Bacteria division WOR-3</taxon>
    </lineage>
</organism>
<evidence type="ECO:0000313" key="2">
    <source>
        <dbReference type="Proteomes" id="UP000262454"/>
    </source>
</evidence>
<gene>
    <name evidence="1" type="ORF">DCG82_04980</name>
</gene>
<dbReference type="EMBL" id="DMCX01000034">
    <property type="protein sequence ID" value="HAF07734.1"/>
    <property type="molecule type" value="Genomic_DNA"/>
</dbReference>
<protein>
    <submittedName>
        <fullName evidence="1">Uncharacterized protein</fullName>
    </submittedName>
</protein>
<proteinExistence type="predicted"/>
<accession>A0A348ML08</accession>
<evidence type="ECO:0000313" key="1">
    <source>
        <dbReference type="EMBL" id="HAF07734.1"/>
    </source>
</evidence>
<name>A0A348ML08_UNCW3</name>
<dbReference type="Proteomes" id="UP000262454">
    <property type="component" value="Unassembled WGS sequence"/>
</dbReference>
<sequence>MFYFKFFYLLLFFNFYPDTVKLDYVYDDFIFENPLYKNSLQITSEDRILKENDDFYFDGKKISFSKTFKDVKIIYIKVADSLKIENYKYKNENVAEEIVKKDEEKENNIYIAGVKGISMINQNNSLDIDQVTEFSINGNIDSFWSVEGYINDNSSTKDLGLNIPVYQIENFRISLKNLNGTQFFLGNSILKNNWSKFLNFSKEIFGLGFISNFKSYPINFTYSTDKGNFRSTSFYCLDGILGPYRIVEEKNLFDYTITPGSERVYLNGELLKNGEDKDYTLDYYTGEITFTNKQIVDQNSYVYVEFQQLNMNSLNSGYNISFGDELNDLRFLYSNEGNQIFDQKLKDELSLYPSDSSYILLKGYQFVGAGNGEYILTDSIFNFVGRGNGDYDVEFYYVGFGNGDYIYSPVDFSYIYVGKDNGNYSPYRRVELPFFYHLLDLSYSKDFKMGNYDFEILTGLYKKNRYNLQEEFLKDFSYLLSYESKRISFKSFSSSFSFKLRENDTIFKTKWNKKNDYGYITNDTTFKTPFREITFSVQPWFEKIFKSKLSFSKLDSFNMISTNFNSDTLFNNAFDLKTNYFLSKDSFVYRNESITFTRFFKFLNFSFFIENEEKSFSTVRRGIKSFTSKRDFIFEFRNEESFKDSLKVKKIDAFKFEMNRLHDEKLTGSFMAEYKIFDENNTKKNILLLNMFYKKNNKNFYEYILNTYITSLSIYDLVETYVYVGKGKGEYIYDSQTNTYIYDRIYGDYILVKENKLSSEPFSKRNLNTSLRFYPFETSLNFDYSDLSKNILETKEINLNQSNLKFTFLSNRILKSSITPFFNLNYERSFYKNISYFKNSLFDFGLKNFSDINYSIFYRREDELREEKSGKYDINSNSFVFQFNLSGLHEDYNFSILYGYFYGFYDYTALGFSNIDGNKAEFSSDIERKIFSNFSFNITPKVSYTLYKNGDDIPLNINYKYPKGVYFENTLSFLYNTNFINIKISHIMDYSIRNSLRQRVFFSLFTYF</sequence>
<dbReference type="AlphaFoldDB" id="A0A348ML08"/>
<reference evidence="1 2" key="1">
    <citation type="journal article" date="2018" name="Nat. Biotechnol.">
        <title>A standardized bacterial taxonomy based on genome phylogeny substantially revises the tree of life.</title>
        <authorList>
            <person name="Parks D.H."/>
            <person name="Chuvochina M."/>
            <person name="Waite D.W."/>
            <person name="Rinke C."/>
            <person name="Skarshewski A."/>
            <person name="Chaumeil P.A."/>
            <person name="Hugenholtz P."/>
        </authorList>
    </citation>
    <scope>NUCLEOTIDE SEQUENCE [LARGE SCALE GENOMIC DNA]</scope>
    <source>
        <strain evidence="1">UBA7921</strain>
    </source>
</reference>